<feature type="domain" description="Zinc-ribbon" evidence="3">
    <location>
        <begin position="5"/>
        <end position="26"/>
    </location>
</feature>
<dbReference type="RefSeq" id="WP_159459300.1">
    <property type="nucleotide sequence ID" value="NZ_BCMF01000005.1"/>
</dbReference>
<feature type="region of interest" description="Disordered" evidence="1">
    <location>
        <begin position="42"/>
        <end position="84"/>
    </location>
</feature>
<proteinExistence type="predicted"/>
<dbReference type="Proteomes" id="UP000198374">
    <property type="component" value="Unassembled WGS sequence"/>
</dbReference>
<organism evidence="4 5">
    <name type="scientific">Secundilactobacillus mixtipabuli</name>
    <dbReference type="NCBI Taxonomy" id="1435342"/>
    <lineage>
        <taxon>Bacteria</taxon>
        <taxon>Bacillati</taxon>
        <taxon>Bacillota</taxon>
        <taxon>Bacilli</taxon>
        <taxon>Lactobacillales</taxon>
        <taxon>Lactobacillaceae</taxon>
        <taxon>Secundilactobacillus</taxon>
    </lineage>
</organism>
<feature type="compositionally biased region" description="Low complexity" evidence="1">
    <location>
        <begin position="112"/>
        <end position="130"/>
    </location>
</feature>
<gene>
    <name evidence="4" type="ORF">IWT30_01306</name>
</gene>
<keyword evidence="2" id="KW-0812">Transmembrane</keyword>
<feature type="region of interest" description="Disordered" evidence="1">
    <location>
        <begin position="112"/>
        <end position="162"/>
    </location>
</feature>
<sequence length="280" mass="30466">MEKRYCIDCGKELPDEAEFCLYCGAKQATVKTDVSHAVQQYEDSINTSKTQNDKNTKRSNSAPKASTVEHTPAPEKKSKSKKAKRRTKRVWAILMAVIVIFIAVAVHASHNSSSATETATSYNDSSSDSSSTDDSDYDDADDSDYDDSSDSEDTGDFENKPVKGISAADYDATEAAGNNYSYGELLKSDDYKGESYNITNAQVLQADEDDGATQLLVYTDEYADEIFTVYYPDTTEAVKDDYVTVKGVLGSRENYDTQSGGSNTVPTIVAQDVTVTGQGS</sequence>
<dbReference type="InterPro" id="IPR026870">
    <property type="entry name" value="Zinc_ribbon_dom"/>
</dbReference>
<dbReference type="Pfam" id="PF13240">
    <property type="entry name" value="Zn_Ribbon_1"/>
    <property type="match status" value="1"/>
</dbReference>
<comment type="caution">
    <text evidence="4">The sequence shown here is derived from an EMBL/GenBank/DDBJ whole genome shotgun (WGS) entry which is preliminary data.</text>
</comment>
<accession>A0A1Z5ICE4</accession>
<keyword evidence="2" id="KW-1133">Transmembrane helix</keyword>
<reference evidence="4 5" key="1">
    <citation type="submission" date="2015-11" db="EMBL/GenBank/DDBJ databases">
        <title>Draft genome sequences of new species of the genus Lactobacillus isolated from orchardgrass silage.</title>
        <authorList>
            <person name="Tohno M."/>
            <person name="Tanizawa Y."/>
            <person name="Arita M."/>
        </authorList>
    </citation>
    <scope>NUCLEOTIDE SEQUENCE [LARGE SCALE GENOMIC DNA]</scope>
    <source>
        <strain evidence="4 5">IWT30</strain>
    </source>
</reference>
<dbReference type="OrthoDB" id="2297197at2"/>
<evidence type="ECO:0000256" key="1">
    <source>
        <dbReference type="SAM" id="MobiDB-lite"/>
    </source>
</evidence>
<protein>
    <recommendedName>
        <fullName evidence="3">Zinc-ribbon domain-containing protein</fullName>
    </recommendedName>
</protein>
<name>A0A1Z5ICE4_9LACO</name>
<evidence type="ECO:0000313" key="5">
    <source>
        <dbReference type="Proteomes" id="UP000198374"/>
    </source>
</evidence>
<dbReference type="EMBL" id="BCMF01000005">
    <property type="protein sequence ID" value="GAW99337.1"/>
    <property type="molecule type" value="Genomic_DNA"/>
</dbReference>
<evidence type="ECO:0000259" key="3">
    <source>
        <dbReference type="Pfam" id="PF13240"/>
    </source>
</evidence>
<keyword evidence="2" id="KW-0472">Membrane</keyword>
<evidence type="ECO:0000256" key="2">
    <source>
        <dbReference type="SAM" id="Phobius"/>
    </source>
</evidence>
<feature type="transmembrane region" description="Helical" evidence="2">
    <location>
        <begin position="90"/>
        <end position="108"/>
    </location>
</feature>
<dbReference type="AlphaFoldDB" id="A0A1Z5ICE4"/>
<feature type="compositionally biased region" description="Acidic residues" evidence="1">
    <location>
        <begin position="131"/>
        <end position="156"/>
    </location>
</feature>
<keyword evidence="5" id="KW-1185">Reference proteome</keyword>
<evidence type="ECO:0000313" key="4">
    <source>
        <dbReference type="EMBL" id="GAW99337.1"/>
    </source>
</evidence>